<comment type="caution">
    <text evidence="1">The sequence shown here is derived from an EMBL/GenBank/DDBJ whole genome shotgun (WGS) entry which is preliminary data.</text>
</comment>
<gene>
    <name evidence="1" type="ORF">FBZ87_101790</name>
</gene>
<dbReference type="EMBL" id="VITV01000001">
    <property type="protein sequence ID" value="TWB83076.1"/>
    <property type="molecule type" value="Genomic_DNA"/>
</dbReference>
<dbReference type="Proteomes" id="UP000320516">
    <property type="component" value="Unassembled WGS sequence"/>
</dbReference>
<evidence type="ECO:0008006" key="3">
    <source>
        <dbReference type="Google" id="ProtNLM"/>
    </source>
</evidence>
<proteinExistence type="predicted"/>
<evidence type="ECO:0000313" key="2">
    <source>
        <dbReference type="Proteomes" id="UP000320516"/>
    </source>
</evidence>
<organism evidence="1 2">
    <name type="scientific">Nitrospirillum amazonense</name>
    <dbReference type="NCBI Taxonomy" id="28077"/>
    <lineage>
        <taxon>Bacteria</taxon>
        <taxon>Pseudomonadati</taxon>
        <taxon>Pseudomonadota</taxon>
        <taxon>Alphaproteobacteria</taxon>
        <taxon>Rhodospirillales</taxon>
        <taxon>Azospirillaceae</taxon>
        <taxon>Nitrospirillum</taxon>
    </lineage>
</organism>
<reference evidence="1 2" key="1">
    <citation type="submission" date="2019-06" db="EMBL/GenBank/DDBJ databases">
        <title>Genomic Encyclopedia of Type Strains, Phase IV (KMG-V): Genome sequencing to study the core and pangenomes of soil and plant-associated prokaryotes.</title>
        <authorList>
            <person name="Whitman W."/>
        </authorList>
    </citation>
    <scope>NUCLEOTIDE SEQUENCE [LARGE SCALE GENOMIC DNA]</scope>
    <source>
        <strain evidence="1 2">BR 12005</strain>
    </source>
</reference>
<dbReference type="AlphaFoldDB" id="A0A560KIR6"/>
<accession>A0A560KIR6</accession>
<evidence type="ECO:0000313" key="1">
    <source>
        <dbReference type="EMBL" id="TWB83076.1"/>
    </source>
</evidence>
<name>A0A560KIR6_9PROT</name>
<sequence length="79" mass="9050">MRLVLDHEKDHPSRHAVARCTVARLMRGMGLRGVIRGKPVKTTVSDKSAPCPLDHVNRQFHALRPNMLWLSDFTYVATW</sequence>
<protein>
    <recommendedName>
        <fullName evidence="3">Helix-turn-helix protein</fullName>
    </recommendedName>
</protein>